<accession>A0A0F9JK55</accession>
<proteinExistence type="predicted"/>
<sequence>MDYKEKIKDKIRIANPWDETVCEMCCDYGFNGENKMSCCADGELIEGKQKCPTNELAVTSLTDQVLNIGLDCEKCHGDGHFYYVEGGHKAECDKCHGTGKAGLSLGEVWELYQQGKLVEKENK</sequence>
<dbReference type="AlphaFoldDB" id="A0A0F9JK55"/>
<gene>
    <name evidence="1" type="ORF">LCGC14_1442630</name>
</gene>
<dbReference type="EMBL" id="LAZR01009852">
    <property type="protein sequence ID" value="KKM70244.1"/>
    <property type="molecule type" value="Genomic_DNA"/>
</dbReference>
<reference evidence="1" key="1">
    <citation type="journal article" date="2015" name="Nature">
        <title>Complex archaea that bridge the gap between prokaryotes and eukaryotes.</title>
        <authorList>
            <person name="Spang A."/>
            <person name="Saw J.H."/>
            <person name="Jorgensen S.L."/>
            <person name="Zaremba-Niedzwiedzka K."/>
            <person name="Martijn J."/>
            <person name="Lind A.E."/>
            <person name="van Eijk R."/>
            <person name="Schleper C."/>
            <person name="Guy L."/>
            <person name="Ettema T.J."/>
        </authorList>
    </citation>
    <scope>NUCLEOTIDE SEQUENCE</scope>
</reference>
<dbReference type="SUPFAM" id="SSF48695">
    <property type="entry name" value="Multiheme cytochromes"/>
    <property type="match status" value="1"/>
</dbReference>
<comment type="caution">
    <text evidence="1">The sequence shown here is derived from an EMBL/GenBank/DDBJ whole genome shotgun (WGS) entry which is preliminary data.</text>
</comment>
<protein>
    <submittedName>
        <fullName evidence="1">Uncharacterized protein</fullName>
    </submittedName>
</protein>
<dbReference type="InterPro" id="IPR036280">
    <property type="entry name" value="Multihaem_cyt_sf"/>
</dbReference>
<name>A0A0F9JK55_9ZZZZ</name>
<evidence type="ECO:0000313" key="1">
    <source>
        <dbReference type="EMBL" id="KKM70244.1"/>
    </source>
</evidence>
<organism evidence="1">
    <name type="scientific">marine sediment metagenome</name>
    <dbReference type="NCBI Taxonomy" id="412755"/>
    <lineage>
        <taxon>unclassified sequences</taxon>
        <taxon>metagenomes</taxon>
        <taxon>ecological metagenomes</taxon>
    </lineage>
</organism>